<feature type="chain" id="PRO_5045990144" evidence="3">
    <location>
        <begin position="20"/>
        <end position="246"/>
    </location>
</feature>
<comment type="caution">
    <text evidence="4">The sequence shown here is derived from an EMBL/GenBank/DDBJ whole genome shotgun (WGS) entry which is preliminary data.</text>
</comment>
<evidence type="ECO:0000313" key="4">
    <source>
        <dbReference type="EMBL" id="KAK6750957.1"/>
    </source>
</evidence>
<feature type="compositionally biased region" description="Polar residues" evidence="1">
    <location>
        <begin position="233"/>
        <end position="246"/>
    </location>
</feature>
<protein>
    <submittedName>
        <fullName evidence="4">Uncharacterized protein</fullName>
    </submittedName>
</protein>
<feature type="signal peptide" evidence="3">
    <location>
        <begin position="1"/>
        <end position="19"/>
    </location>
</feature>
<feature type="region of interest" description="Disordered" evidence="1">
    <location>
        <begin position="210"/>
        <end position="246"/>
    </location>
</feature>
<accession>A0ABR1DKP6</accession>
<evidence type="ECO:0000256" key="1">
    <source>
        <dbReference type="SAM" id="MobiDB-lite"/>
    </source>
</evidence>
<feature type="compositionally biased region" description="Low complexity" evidence="1">
    <location>
        <begin position="211"/>
        <end position="224"/>
    </location>
</feature>
<keyword evidence="2" id="KW-1133">Transmembrane helix</keyword>
<name>A0ABR1DKP6_NECAM</name>
<evidence type="ECO:0000313" key="5">
    <source>
        <dbReference type="Proteomes" id="UP001303046"/>
    </source>
</evidence>
<dbReference type="EMBL" id="JAVFWL010000004">
    <property type="protein sequence ID" value="KAK6750957.1"/>
    <property type="molecule type" value="Genomic_DNA"/>
</dbReference>
<dbReference type="Proteomes" id="UP001303046">
    <property type="component" value="Unassembled WGS sequence"/>
</dbReference>
<organism evidence="4 5">
    <name type="scientific">Necator americanus</name>
    <name type="common">Human hookworm</name>
    <dbReference type="NCBI Taxonomy" id="51031"/>
    <lineage>
        <taxon>Eukaryota</taxon>
        <taxon>Metazoa</taxon>
        <taxon>Ecdysozoa</taxon>
        <taxon>Nematoda</taxon>
        <taxon>Chromadorea</taxon>
        <taxon>Rhabditida</taxon>
        <taxon>Rhabditina</taxon>
        <taxon>Rhabditomorpha</taxon>
        <taxon>Strongyloidea</taxon>
        <taxon>Ancylostomatidae</taxon>
        <taxon>Bunostominae</taxon>
        <taxon>Necator</taxon>
    </lineage>
</organism>
<gene>
    <name evidence="4" type="primary">Necator_chrIV.g16040</name>
    <name evidence="4" type="ORF">RB195_002744</name>
</gene>
<evidence type="ECO:0000256" key="2">
    <source>
        <dbReference type="SAM" id="Phobius"/>
    </source>
</evidence>
<proteinExistence type="predicted"/>
<feature type="transmembrane region" description="Helical" evidence="2">
    <location>
        <begin position="150"/>
        <end position="171"/>
    </location>
</feature>
<keyword evidence="5" id="KW-1185">Reference proteome</keyword>
<reference evidence="4 5" key="1">
    <citation type="submission" date="2023-08" db="EMBL/GenBank/DDBJ databases">
        <title>A Necator americanus chromosomal reference genome.</title>
        <authorList>
            <person name="Ilik V."/>
            <person name="Petrzelkova K.J."/>
            <person name="Pardy F."/>
            <person name="Fuh T."/>
            <person name="Niatou-Singa F.S."/>
            <person name="Gouil Q."/>
            <person name="Baker L."/>
            <person name="Ritchie M.E."/>
            <person name="Jex A.R."/>
            <person name="Gazzola D."/>
            <person name="Li H."/>
            <person name="Toshio Fujiwara R."/>
            <person name="Zhan B."/>
            <person name="Aroian R.V."/>
            <person name="Pafco B."/>
            <person name="Schwarz E.M."/>
        </authorList>
    </citation>
    <scope>NUCLEOTIDE SEQUENCE [LARGE SCALE GENOMIC DNA]</scope>
    <source>
        <strain evidence="4 5">Aroian</strain>
        <tissue evidence="4">Whole animal</tissue>
    </source>
</reference>
<keyword evidence="3" id="KW-0732">Signal</keyword>
<keyword evidence="2" id="KW-0812">Transmembrane</keyword>
<sequence>MLLLLIILVFEDRIRRSLAEKERCVKESLGENKGLPRCVHLSYVSSTGSDCNITDFFIGFRTGIEHPRLKEKEQCLAFGKKQGFECFCGDRKKCLKTLREKVATFPMETRTCLTNQLKKHADIDKGMNSSDIEDIETQAEELFTEVKLRLLMIAVAMAVVLVVQMLLIITWRKILKEHHNRYVNRVRAFFKKRTDEFTVISIGTSTRVVASSSTKTTPRSSPRTFQRDIAKSAETTTGNTTDLYES</sequence>
<keyword evidence="2" id="KW-0472">Membrane</keyword>
<evidence type="ECO:0000256" key="3">
    <source>
        <dbReference type="SAM" id="SignalP"/>
    </source>
</evidence>